<proteinExistence type="predicted"/>
<dbReference type="InterPro" id="IPR013087">
    <property type="entry name" value="Znf_C2H2_type"/>
</dbReference>
<dbReference type="PROSITE" id="PS00028">
    <property type="entry name" value="ZINC_FINGER_C2H2_1"/>
    <property type="match status" value="1"/>
</dbReference>
<accession>H9BWX0</accession>
<name>H9BWX0_9ARCH</name>
<evidence type="ECO:0000313" key="2">
    <source>
        <dbReference type="EMBL" id="AFD03292.1"/>
    </source>
</evidence>
<dbReference type="Gene3D" id="3.30.160.60">
    <property type="entry name" value="Classic Zinc Finger"/>
    <property type="match status" value="1"/>
</dbReference>
<organism evidence="2">
    <name type="scientific">uncultured archaeon W4-93a</name>
    <dbReference type="NCBI Taxonomy" id="1131007"/>
    <lineage>
        <taxon>Archaea</taxon>
        <taxon>environmental samples</taxon>
    </lineage>
</organism>
<feature type="domain" description="C2H2-type" evidence="1">
    <location>
        <begin position="17"/>
        <end position="38"/>
    </location>
</feature>
<evidence type="ECO:0000259" key="1">
    <source>
        <dbReference type="PROSITE" id="PS00028"/>
    </source>
</evidence>
<dbReference type="EMBL" id="JQ085821">
    <property type="protein sequence ID" value="AFD03292.1"/>
    <property type="molecule type" value="Genomic_DNA"/>
</dbReference>
<sequence length="53" mass="5957">MGLLGRNKEKIIVGTICPKCNMEFSEPGRTLRHIAKAHPKKRKIECSSCGFKN</sequence>
<protein>
    <recommendedName>
        <fullName evidence="1">C2H2-type domain-containing protein</fullName>
    </recommendedName>
</protein>
<dbReference type="AlphaFoldDB" id="H9BWX0"/>
<reference evidence="2" key="1">
    <citation type="submission" date="2011-11" db="EMBL/GenBank/DDBJ databases">
        <title>Construction and analysis of a metagenome of deep-sea sediment.</title>
        <authorList>
            <person name="Huo Y.-Y."/>
            <person name="Cheng H."/>
            <person name="Wu M."/>
        </authorList>
    </citation>
    <scope>NUCLEOTIDE SEQUENCE</scope>
</reference>